<evidence type="ECO:0000256" key="4">
    <source>
        <dbReference type="ARBA" id="ARBA00021095"/>
    </source>
</evidence>
<keyword evidence="13 16" id="KW-0472">Membrane</keyword>
<protein>
    <recommendedName>
        <fullName evidence="4">NADH-ubiquinone oxidoreductase chain 6</fullName>
        <ecNumber evidence="3">7.1.1.2</ecNumber>
    </recommendedName>
    <alternativeName>
        <fullName evidence="14">NADH dehydrogenase subunit 6</fullName>
    </alternativeName>
</protein>
<sequence>MNLMMSLMISMALILMMLNHPLSMGLILILQTLITAMLIGYMMNSFLFSYIIIIIMLSGALVLFIYMASIASNEKFKLSIKNLLLSMSVFLMSLMWLFLYNKMNLPNNMIYIEELSLIKLFNTNTAKITLLMIIYLLLAMIAVSNIAKTNNGPLRMKSKYE</sequence>
<evidence type="ECO:0000256" key="11">
    <source>
        <dbReference type="ARBA" id="ARBA00023027"/>
    </source>
</evidence>
<feature type="transmembrane region" description="Helical" evidence="16">
    <location>
        <begin position="21"/>
        <end position="41"/>
    </location>
</feature>
<evidence type="ECO:0000256" key="9">
    <source>
        <dbReference type="ARBA" id="ARBA00022982"/>
    </source>
</evidence>
<keyword evidence="10 16" id="KW-1133">Transmembrane helix</keyword>
<comment type="subcellular location">
    <subcellularLocation>
        <location evidence="1">Mitochondrion membrane</location>
        <topology evidence="1">Multi-pass membrane protein</topology>
    </subcellularLocation>
</comment>
<evidence type="ECO:0000256" key="8">
    <source>
        <dbReference type="ARBA" id="ARBA00022967"/>
    </source>
</evidence>
<evidence type="ECO:0000256" key="7">
    <source>
        <dbReference type="ARBA" id="ARBA00022692"/>
    </source>
</evidence>
<keyword evidence="5" id="KW-0813">Transport</keyword>
<feature type="transmembrane region" description="Helical" evidence="16">
    <location>
        <begin position="128"/>
        <end position="147"/>
    </location>
</feature>
<comment type="catalytic activity">
    <reaction evidence="15">
        <text>a ubiquinone + NADH + 5 H(+)(in) = a ubiquinol + NAD(+) + 4 H(+)(out)</text>
        <dbReference type="Rhea" id="RHEA:29091"/>
        <dbReference type="Rhea" id="RHEA-COMP:9565"/>
        <dbReference type="Rhea" id="RHEA-COMP:9566"/>
        <dbReference type="ChEBI" id="CHEBI:15378"/>
        <dbReference type="ChEBI" id="CHEBI:16389"/>
        <dbReference type="ChEBI" id="CHEBI:17976"/>
        <dbReference type="ChEBI" id="CHEBI:57540"/>
        <dbReference type="ChEBI" id="CHEBI:57945"/>
        <dbReference type="EC" id="7.1.1.2"/>
    </reaction>
</comment>
<geneLocation type="mitochondrion" evidence="17"/>
<keyword evidence="7 16" id="KW-0812">Transmembrane</keyword>
<keyword evidence="11" id="KW-0520">NAD</keyword>
<keyword evidence="9" id="KW-0249">Electron transport</keyword>
<keyword evidence="12 17" id="KW-0496">Mitochondrion</keyword>
<evidence type="ECO:0000256" key="14">
    <source>
        <dbReference type="ARBA" id="ARBA00031019"/>
    </source>
</evidence>
<evidence type="ECO:0000256" key="16">
    <source>
        <dbReference type="SAM" id="Phobius"/>
    </source>
</evidence>
<dbReference type="EMBL" id="MK757497">
    <property type="protein sequence ID" value="QQP22173.1"/>
    <property type="molecule type" value="Genomic_DNA"/>
</dbReference>
<gene>
    <name evidence="17" type="primary">nad6</name>
</gene>
<dbReference type="PANTHER" id="PTHR11435:SF1">
    <property type="entry name" value="NADH-UBIQUINONE OXIDOREDUCTASE CHAIN 6"/>
    <property type="match status" value="1"/>
</dbReference>
<reference evidence="17" key="1">
    <citation type="journal article" date="2019" name="Mitochondrial DNA Part B Resour">
        <title>The complete mitochondrial genome of Plautia crossota (Hemiptera: Pentatomidae).</title>
        <authorList>
            <person name="Wang Y."/>
            <person name="Duan Y."/>
            <person name="Yang X."/>
        </authorList>
    </citation>
    <scope>NUCLEOTIDE SEQUENCE</scope>
</reference>
<dbReference type="InterPro" id="IPR050269">
    <property type="entry name" value="ComplexI_Subunit6"/>
</dbReference>
<dbReference type="AlphaFoldDB" id="A0A7T8G5E8"/>
<feature type="transmembrane region" description="Helical" evidence="16">
    <location>
        <begin position="80"/>
        <end position="99"/>
    </location>
</feature>
<evidence type="ECO:0000256" key="1">
    <source>
        <dbReference type="ARBA" id="ARBA00004225"/>
    </source>
</evidence>
<evidence type="ECO:0000256" key="12">
    <source>
        <dbReference type="ARBA" id="ARBA00023128"/>
    </source>
</evidence>
<dbReference type="PANTHER" id="PTHR11435">
    <property type="entry name" value="NADH UBIQUINONE OXIDOREDUCTASE SUBUNIT ND6"/>
    <property type="match status" value="1"/>
</dbReference>
<evidence type="ECO:0000256" key="10">
    <source>
        <dbReference type="ARBA" id="ARBA00022989"/>
    </source>
</evidence>
<evidence type="ECO:0000256" key="13">
    <source>
        <dbReference type="ARBA" id="ARBA00023136"/>
    </source>
</evidence>
<proteinExistence type="inferred from homology"/>
<accession>A0A7T8G5E8</accession>
<dbReference type="GO" id="GO:0031966">
    <property type="term" value="C:mitochondrial membrane"/>
    <property type="evidence" value="ECO:0007669"/>
    <property type="project" value="UniProtKB-SubCell"/>
</dbReference>
<organism evidence="17">
    <name type="scientific">Plautia crossota</name>
    <dbReference type="NCBI Taxonomy" id="355527"/>
    <lineage>
        <taxon>Eukaryota</taxon>
        <taxon>Metazoa</taxon>
        <taxon>Ecdysozoa</taxon>
        <taxon>Arthropoda</taxon>
        <taxon>Hexapoda</taxon>
        <taxon>Insecta</taxon>
        <taxon>Pterygota</taxon>
        <taxon>Neoptera</taxon>
        <taxon>Paraneoptera</taxon>
        <taxon>Hemiptera</taxon>
        <taxon>Heteroptera</taxon>
        <taxon>Panheteroptera</taxon>
        <taxon>Pentatomomorpha</taxon>
        <taxon>Pentatomoidea</taxon>
        <taxon>Pentatomidae</taxon>
        <taxon>Pentatominae</taxon>
        <taxon>Plautia</taxon>
    </lineage>
</organism>
<dbReference type="EC" id="7.1.1.2" evidence="3"/>
<evidence type="ECO:0000256" key="5">
    <source>
        <dbReference type="ARBA" id="ARBA00022448"/>
    </source>
</evidence>
<feature type="transmembrane region" description="Helical" evidence="16">
    <location>
        <begin position="47"/>
        <end position="68"/>
    </location>
</feature>
<evidence type="ECO:0000256" key="2">
    <source>
        <dbReference type="ARBA" id="ARBA00005698"/>
    </source>
</evidence>
<comment type="similarity">
    <text evidence="2">Belongs to the complex I subunit 6 family.</text>
</comment>
<evidence type="ECO:0000256" key="6">
    <source>
        <dbReference type="ARBA" id="ARBA00022660"/>
    </source>
</evidence>
<evidence type="ECO:0000313" key="17">
    <source>
        <dbReference type="EMBL" id="QQP22173.1"/>
    </source>
</evidence>
<evidence type="ECO:0000256" key="15">
    <source>
        <dbReference type="ARBA" id="ARBA00049551"/>
    </source>
</evidence>
<name>A0A7T8G5E8_9HEMI</name>
<dbReference type="GO" id="GO:0008137">
    <property type="term" value="F:NADH dehydrogenase (ubiquinone) activity"/>
    <property type="evidence" value="ECO:0007669"/>
    <property type="project" value="UniProtKB-EC"/>
</dbReference>
<keyword evidence="6" id="KW-0679">Respiratory chain</keyword>
<evidence type="ECO:0000256" key="3">
    <source>
        <dbReference type="ARBA" id="ARBA00012944"/>
    </source>
</evidence>
<keyword evidence="8" id="KW-1278">Translocase</keyword>